<dbReference type="Proteomes" id="UP000321224">
    <property type="component" value="Unassembled WGS sequence"/>
</dbReference>
<evidence type="ECO:0000313" key="4">
    <source>
        <dbReference type="Proteomes" id="UP000321224"/>
    </source>
</evidence>
<gene>
    <name evidence="1" type="ORF">MVI01_00860</name>
    <name evidence="2" type="ORF">SAMN04488504_11615</name>
</gene>
<dbReference type="SUPFAM" id="SSF52833">
    <property type="entry name" value="Thioredoxin-like"/>
    <property type="match status" value="1"/>
</dbReference>
<reference evidence="2 3" key="1">
    <citation type="submission" date="2016-10" db="EMBL/GenBank/DDBJ databases">
        <authorList>
            <person name="Varghese N."/>
            <person name="Submissions S."/>
        </authorList>
    </citation>
    <scope>NUCLEOTIDE SEQUENCE [LARGE SCALE GENOMIC DNA]</scope>
    <source>
        <strain evidence="2 3">DSM 2260</strain>
    </source>
</reference>
<dbReference type="EMBL" id="BJVY01000001">
    <property type="protein sequence ID" value="GEL68302.1"/>
    <property type="molecule type" value="Genomic_DNA"/>
</dbReference>
<dbReference type="Gene3D" id="3.40.30.10">
    <property type="entry name" value="Glutaredoxin"/>
    <property type="match status" value="1"/>
</dbReference>
<dbReference type="AlphaFoldDB" id="A0A511H455"/>
<sequence length="338" mass="37597">MTQDPNEPPRHPVFARCIRDLGIEFLIAHRLARLYTPPRMAGSPRVFLTGLAAIRDMPSLLATLRLHSSLDAKLLGAEAKQVVEQLNEALSSDVAKGEAPETAFERWVQGMGALLLRHEGDRRFDPKILLEQQLSMGGNGLRTDMALARFGLERVLGREPEVQLPAPVLPRDEVPSRGEGRVEVIELGDLVYGWWAGGEKPLMDALGDARSAVRFRWVHGITGYRAGSVFAAGFAEALREALPERFWEVIEKIYRWQNDVGARVTREVVRDLPVDPDAVLARASAPDIMEKVQSDQAMVTTCAIPPIRPAFVVGRKLFLGREKYPELAAEVRRLANVF</sequence>
<protein>
    <submittedName>
        <fullName evidence="1">Uncharacterized protein</fullName>
    </submittedName>
</protein>
<accession>A0A511H455</accession>
<evidence type="ECO:0000313" key="2">
    <source>
        <dbReference type="EMBL" id="SDE97213.1"/>
    </source>
</evidence>
<comment type="caution">
    <text evidence="1">The sequence shown here is derived from an EMBL/GenBank/DDBJ whole genome shotgun (WGS) entry which is preliminary data.</text>
</comment>
<dbReference type="Proteomes" id="UP000198717">
    <property type="component" value="Unassembled WGS sequence"/>
</dbReference>
<evidence type="ECO:0000313" key="1">
    <source>
        <dbReference type="EMBL" id="GEL68302.1"/>
    </source>
</evidence>
<name>A0A511H455_9BACT</name>
<reference evidence="1 4" key="2">
    <citation type="submission" date="2019-07" db="EMBL/GenBank/DDBJ databases">
        <title>Whole genome shotgun sequence of Myxococcus virescens NBRC 100334.</title>
        <authorList>
            <person name="Hosoyama A."/>
            <person name="Uohara A."/>
            <person name="Ohji S."/>
            <person name="Ichikawa N."/>
        </authorList>
    </citation>
    <scope>NUCLEOTIDE SEQUENCE [LARGE SCALE GENOMIC DNA]</scope>
    <source>
        <strain evidence="1 4">NBRC 100334</strain>
    </source>
</reference>
<dbReference type="InterPro" id="IPR036249">
    <property type="entry name" value="Thioredoxin-like_sf"/>
</dbReference>
<organism evidence="1 4">
    <name type="scientific">Myxococcus virescens</name>
    <dbReference type="NCBI Taxonomy" id="83456"/>
    <lineage>
        <taxon>Bacteria</taxon>
        <taxon>Pseudomonadati</taxon>
        <taxon>Myxococcota</taxon>
        <taxon>Myxococcia</taxon>
        <taxon>Myxococcales</taxon>
        <taxon>Cystobacterineae</taxon>
        <taxon>Myxococcaceae</taxon>
        <taxon>Myxococcus</taxon>
    </lineage>
</organism>
<keyword evidence="3" id="KW-1185">Reference proteome</keyword>
<proteinExistence type="predicted"/>
<dbReference type="EMBL" id="FNAJ01000016">
    <property type="protein sequence ID" value="SDE97213.1"/>
    <property type="molecule type" value="Genomic_DNA"/>
</dbReference>
<evidence type="ECO:0000313" key="3">
    <source>
        <dbReference type="Proteomes" id="UP000198717"/>
    </source>
</evidence>